<dbReference type="EMBL" id="BAAAGS010000002">
    <property type="protein sequence ID" value="GAA0508321.1"/>
    <property type="molecule type" value="Genomic_DNA"/>
</dbReference>
<proteinExistence type="predicted"/>
<comment type="caution">
    <text evidence="1">The sequence shown here is derived from an EMBL/GenBank/DDBJ whole genome shotgun (WGS) entry which is preliminary data.</text>
</comment>
<dbReference type="Proteomes" id="UP001500729">
    <property type="component" value="Unassembled WGS sequence"/>
</dbReference>
<dbReference type="RefSeq" id="WP_011873397.1">
    <property type="nucleotide sequence ID" value="NZ_BAAAGS010000002.1"/>
</dbReference>
<dbReference type="Pfam" id="PF19866">
    <property type="entry name" value="DUF6339"/>
    <property type="match status" value="1"/>
</dbReference>
<evidence type="ECO:0000313" key="2">
    <source>
        <dbReference type="Proteomes" id="UP001500729"/>
    </source>
</evidence>
<name>A0ABN1BYS6_SACER</name>
<evidence type="ECO:0000313" key="1">
    <source>
        <dbReference type="EMBL" id="GAA0508321.1"/>
    </source>
</evidence>
<reference evidence="1 2" key="1">
    <citation type="journal article" date="2019" name="Int. J. Syst. Evol. Microbiol.">
        <title>The Global Catalogue of Microorganisms (GCM) 10K type strain sequencing project: providing services to taxonomists for standard genome sequencing and annotation.</title>
        <authorList>
            <consortium name="The Broad Institute Genomics Platform"/>
            <consortium name="The Broad Institute Genome Sequencing Center for Infectious Disease"/>
            <person name="Wu L."/>
            <person name="Ma J."/>
        </authorList>
    </citation>
    <scope>NUCLEOTIDE SEQUENCE [LARGE SCALE GENOMIC DNA]</scope>
    <source>
        <strain evidence="1 2">JCM 10303</strain>
    </source>
</reference>
<gene>
    <name evidence="1" type="ORF">GCM10009533_03870</name>
</gene>
<sequence length="295" mass="32600">MSEPILPPPPPSVLGSLPDTEVGKHLNADLLAGQAYPPAEAIDASATLLSDHERHQADDVRDLIEEAMERFADTRTASDAWLAPRLHATLRLTRREAADSGIWNYLALRLAPDYVLWRFPPRKAKEPSKEEVNAARFSGQYHTQAFARLWWAAELFRDGPDYRPVEIFCSNQDMLGTTLRLDIALHRATAQALTLLLERGVVHTGREVNALAKAVNSAGTTLLFEVLAETAPSETGAYRDWVDRVGVHVPYERLPEGPPDGSVPPESVERLLVLFEKLFKEAPVRGKASSDEGVA</sequence>
<protein>
    <submittedName>
        <fullName evidence="1">Uncharacterized protein</fullName>
    </submittedName>
</protein>
<keyword evidence="2" id="KW-1185">Reference proteome</keyword>
<organism evidence="1 2">
    <name type="scientific">Saccharopolyspora erythraea</name>
    <name type="common">Streptomyces erythraeus</name>
    <dbReference type="NCBI Taxonomy" id="1836"/>
    <lineage>
        <taxon>Bacteria</taxon>
        <taxon>Bacillati</taxon>
        <taxon>Actinomycetota</taxon>
        <taxon>Actinomycetes</taxon>
        <taxon>Pseudonocardiales</taxon>
        <taxon>Pseudonocardiaceae</taxon>
        <taxon>Saccharopolyspora</taxon>
    </lineage>
</organism>
<accession>A0ABN1BYS6</accession>
<dbReference type="InterPro" id="IPR045920">
    <property type="entry name" value="DUF6339"/>
</dbReference>